<dbReference type="RefSeq" id="WP_132954606.1">
    <property type="nucleotide sequence ID" value="NZ_CP091507.1"/>
</dbReference>
<protein>
    <submittedName>
        <fullName evidence="3">Divalent-cation tolerance protein CutA</fullName>
    </submittedName>
    <submittedName>
        <fullName evidence="2">Periplasmic divalent cation tolerance protein</fullName>
    </submittedName>
</protein>
<dbReference type="EMBL" id="CP091507">
    <property type="protein sequence ID" value="UOO79210.1"/>
    <property type="molecule type" value="Genomic_DNA"/>
</dbReference>
<dbReference type="InterPro" id="IPR015867">
    <property type="entry name" value="N-reg_PII/ATP_PRibTrfase_C"/>
</dbReference>
<dbReference type="AlphaFoldDB" id="A0AAE9GWU9"/>
<dbReference type="KEGG" id="usu:LVJ78_11055"/>
<accession>A0AAE9GWU9</accession>
<dbReference type="Proteomes" id="UP000294721">
    <property type="component" value="Unassembled WGS sequence"/>
</dbReference>
<dbReference type="Pfam" id="PF03091">
    <property type="entry name" value="CutA1"/>
    <property type="match status" value="1"/>
</dbReference>
<proteinExistence type="inferred from homology"/>
<dbReference type="EMBL" id="SLXE01000031">
    <property type="protein sequence ID" value="TCP01314.1"/>
    <property type="molecule type" value="Genomic_DNA"/>
</dbReference>
<dbReference type="Gene3D" id="3.30.70.120">
    <property type="match status" value="1"/>
</dbReference>
<reference evidence="3" key="3">
    <citation type="journal article" date="2022" name="Res Sq">
        <title>Evolution of multicellular longitudinally dividing oral cavity symbionts (Neisseriaceae).</title>
        <authorList>
            <person name="Nyongesa S."/>
            <person name="Weber P."/>
            <person name="Bernet E."/>
            <person name="Pullido F."/>
            <person name="Nieckarz M."/>
            <person name="Delaby M."/>
            <person name="Nieves C."/>
            <person name="Viehboeck T."/>
            <person name="Krause N."/>
            <person name="Rivera-Millot A."/>
            <person name="Nakamura A."/>
            <person name="Vischer N."/>
            <person name="VanNieuwenhze M."/>
            <person name="Brun Y."/>
            <person name="Cava F."/>
            <person name="Bulgheresi S."/>
            <person name="Veyrier F."/>
        </authorList>
    </citation>
    <scope>NUCLEOTIDE SEQUENCE</scope>
    <source>
        <strain evidence="3">1258/02</strain>
    </source>
</reference>
<organism evidence="3 5">
    <name type="scientific">Uruburuella suis</name>
    <dbReference type="NCBI Taxonomy" id="252130"/>
    <lineage>
        <taxon>Bacteria</taxon>
        <taxon>Pseudomonadati</taxon>
        <taxon>Pseudomonadota</taxon>
        <taxon>Betaproteobacteria</taxon>
        <taxon>Neisseriales</taxon>
        <taxon>Neisseriaceae</taxon>
        <taxon>Uruburuella</taxon>
    </lineage>
</organism>
<evidence type="ECO:0000313" key="5">
    <source>
        <dbReference type="Proteomes" id="UP000829756"/>
    </source>
</evidence>
<dbReference type="InterPro" id="IPR011322">
    <property type="entry name" value="N-reg_PII-like_a/b"/>
</dbReference>
<dbReference type="GO" id="GO:0010038">
    <property type="term" value="P:response to metal ion"/>
    <property type="evidence" value="ECO:0007669"/>
    <property type="project" value="InterPro"/>
</dbReference>
<dbReference type="GO" id="GO:0005507">
    <property type="term" value="F:copper ion binding"/>
    <property type="evidence" value="ECO:0007669"/>
    <property type="project" value="TreeGrafter"/>
</dbReference>
<reference evidence="3" key="2">
    <citation type="submission" date="2021-12" db="EMBL/GenBank/DDBJ databases">
        <authorList>
            <person name="Veyrier F.J."/>
        </authorList>
    </citation>
    <scope>NUCLEOTIDE SEQUENCE</scope>
    <source>
        <strain evidence="3">1258/02</strain>
    </source>
</reference>
<dbReference type="PANTHER" id="PTHR23419">
    <property type="entry name" value="DIVALENT CATION TOLERANCE CUTA-RELATED"/>
    <property type="match status" value="1"/>
</dbReference>
<name>A0AAE9GWU9_9NEIS</name>
<evidence type="ECO:0000313" key="3">
    <source>
        <dbReference type="EMBL" id="UOO79210.1"/>
    </source>
</evidence>
<comment type="similarity">
    <text evidence="1">Belongs to the CutA family.</text>
</comment>
<sequence>MPPYKPVIITTTAADREEAQRIGAALLEKKLAACVQYEIIWSHYEWQGETRIDGEIRLTIKSARCHYAAVEKTIRALHSYECPQILMQPVSRGFAPYLRWAKAALGL</sequence>
<keyword evidence="4" id="KW-1185">Reference proteome</keyword>
<dbReference type="PANTHER" id="PTHR23419:SF8">
    <property type="entry name" value="FI09726P"/>
    <property type="match status" value="1"/>
</dbReference>
<reference evidence="2 4" key="1">
    <citation type="submission" date="2019-03" db="EMBL/GenBank/DDBJ databases">
        <title>Genomic Encyclopedia of Type Strains, Phase IV (KMG-IV): sequencing the most valuable type-strain genomes for metagenomic binning, comparative biology and taxonomic classification.</title>
        <authorList>
            <person name="Goeker M."/>
        </authorList>
    </citation>
    <scope>NUCLEOTIDE SEQUENCE [LARGE SCALE GENOMIC DNA]</scope>
    <source>
        <strain evidence="2 4">DSM 17474</strain>
    </source>
</reference>
<evidence type="ECO:0000256" key="1">
    <source>
        <dbReference type="ARBA" id="ARBA00010169"/>
    </source>
</evidence>
<gene>
    <name evidence="2" type="ORF">EV680_13113</name>
    <name evidence="3" type="ORF">LVJ78_11055</name>
</gene>
<dbReference type="SUPFAM" id="SSF54913">
    <property type="entry name" value="GlnB-like"/>
    <property type="match status" value="1"/>
</dbReference>
<evidence type="ECO:0000313" key="2">
    <source>
        <dbReference type="EMBL" id="TCP01314.1"/>
    </source>
</evidence>
<evidence type="ECO:0000313" key="4">
    <source>
        <dbReference type="Proteomes" id="UP000294721"/>
    </source>
</evidence>
<dbReference type="InterPro" id="IPR004323">
    <property type="entry name" value="Ion_tolerance_CutA"/>
</dbReference>
<dbReference type="Proteomes" id="UP000829756">
    <property type="component" value="Chromosome"/>
</dbReference>